<dbReference type="CDD" id="cd05006">
    <property type="entry name" value="SIS_GmhA"/>
    <property type="match status" value="1"/>
</dbReference>
<dbReference type="AlphaFoldDB" id="A0A4R1BFX9"/>
<feature type="domain" description="SIS" evidence="1">
    <location>
        <begin position="36"/>
        <end position="195"/>
    </location>
</feature>
<dbReference type="PANTHER" id="PTHR30390">
    <property type="entry name" value="SEDOHEPTULOSE 7-PHOSPHATE ISOMERASE / DNAA INITIATOR-ASSOCIATING FACTOR FOR REPLICATION INITIATION"/>
    <property type="match status" value="1"/>
</dbReference>
<gene>
    <name evidence="2" type="ORF">EZJ19_05660</name>
</gene>
<evidence type="ECO:0000313" key="2">
    <source>
        <dbReference type="EMBL" id="TCJ16079.1"/>
    </source>
</evidence>
<dbReference type="Pfam" id="PF13580">
    <property type="entry name" value="SIS_2"/>
    <property type="match status" value="1"/>
</dbReference>
<keyword evidence="3" id="KW-1185">Reference proteome</keyword>
<dbReference type="GO" id="GO:0016853">
    <property type="term" value="F:isomerase activity"/>
    <property type="evidence" value="ECO:0007669"/>
    <property type="project" value="UniProtKB-KW"/>
</dbReference>
<dbReference type="NCBIfam" id="NF010546">
    <property type="entry name" value="PRK13936.1"/>
    <property type="match status" value="1"/>
</dbReference>
<dbReference type="GO" id="GO:0097367">
    <property type="term" value="F:carbohydrate derivative binding"/>
    <property type="evidence" value="ECO:0007669"/>
    <property type="project" value="InterPro"/>
</dbReference>
<accession>A0A4R1BFX9</accession>
<sequence length="195" mass="20394">MDLTEHIQQTFADSAQTVLESAEALAGPIALAAEHMVGALLGDGKILACGNGGSATDAHLFASTMINRFERERPGLAAISLTSATATLTSIANDYDYGLVFARQVAALGGPGDILLAISTSGYSRNVLEAVRAGHEKEMSVVALTGRDGGDLAEILHEEDVLVCVPAETTARIREIHLLAIHCLCDTIDNLLLGI</sequence>
<evidence type="ECO:0000259" key="1">
    <source>
        <dbReference type="PROSITE" id="PS51464"/>
    </source>
</evidence>
<dbReference type="InterPro" id="IPR001347">
    <property type="entry name" value="SIS_dom"/>
</dbReference>
<dbReference type="Gene3D" id="3.40.50.10490">
    <property type="entry name" value="Glucose-6-phosphate isomerase like protein, domain 1"/>
    <property type="match status" value="1"/>
</dbReference>
<dbReference type="OrthoDB" id="9810929at2"/>
<protein>
    <submittedName>
        <fullName evidence="2">Phosphoheptose isomerase</fullName>
    </submittedName>
</protein>
<dbReference type="InterPro" id="IPR046348">
    <property type="entry name" value="SIS_dom_sf"/>
</dbReference>
<organism evidence="2 3">
    <name type="scientific">Parasulfuritortus cantonensis</name>
    <dbReference type="NCBI Taxonomy" id="2528202"/>
    <lineage>
        <taxon>Bacteria</taxon>
        <taxon>Pseudomonadati</taxon>
        <taxon>Pseudomonadota</taxon>
        <taxon>Betaproteobacteria</taxon>
        <taxon>Nitrosomonadales</taxon>
        <taxon>Thiobacillaceae</taxon>
        <taxon>Parasulfuritortus</taxon>
    </lineage>
</organism>
<keyword evidence="2" id="KW-0413">Isomerase</keyword>
<dbReference type="EMBL" id="SJZB01000020">
    <property type="protein sequence ID" value="TCJ16079.1"/>
    <property type="molecule type" value="Genomic_DNA"/>
</dbReference>
<dbReference type="InterPro" id="IPR035461">
    <property type="entry name" value="GmhA/DiaA"/>
</dbReference>
<dbReference type="SUPFAM" id="SSF53697">
    <property type="entry name" value="SIS domain"/>
    <property type="match status" value="1"/>
</dbReference>
<dbReference type="Proteomes" id="UP000295443">
    <property type="component" value="Unassembled WGS sequence"/>
</dbReference>
<reference evidence="2 3" key="1">
    <citation type="submission" date="2019-03" db="EMBL/GenBank/DDBJ databases">
        <title>Genome sequence of Thiobacillaceae bacterium LSR1, a sulfur-oxidizing bacterium isolated from freshwater sediment.</title>
        <authorList>
            <person name="Li S."/>
        </authorList>
    </citation>
    <scope>NUCLEOTIDE SEQUENCE [LARGE SCALE GENOMIC DNA]</scope>
    <source>
        <strain evidence="2 3">LSR1</strain>
    </source>
</reference>
<dbReference type="GO" id="GO:1901135">
    <property type="term" value="P:carbohydrate derivative metabolic process"/>
    <property type="evidence" value="ECO:0007669"/>
    <property type="project" value="InterPro"/>
</dbReference>
<name>A0A4R1BFX9_9PROT</name>
<evidence type="ECO:0000313" key="3">
    <source>
        <dbReference type="Proteomes" id="UP000295443"/>
    </source>
</evidence>
<dbReference type="InterPro" id="IPR050099">
    <property type="entry name" value="SIS_GmhA/DiaA_subfam"/>
</dbReference>
<proteinExistence type="predicted"/>
<dbReference type="RefSeq" id="WP_131445349.1">
    <property type="nucleotide sequence ID" value="NZ_SJZB01000020.1"/>
</dbReference>
<dbReference type="PANTHER" id="PTHR30390:SF6">
    <property type="entry name" value="DNAA INITIATOR-ASSOCIATING PROTEIN DIAA"/>
    <property type="match status" value="1"/>
</dbReference>
<comment type="caution">
    <text evidence="2">The sequence shown here is derived from an EMBL/GenBank/DDBJ whole genome shotgun (WGS) entry which is preliminary data.</text>
</comment>
<dbReference type="PROSITE" id="PS51464">
    <property type="entry name" value="SIS"/>
    <property type="match status" value="1"/>
</dbReference>